<feature type="region of interest" description="Disordered" evidence="2">
    <location>
        <begin position="589"/>
        <end position="612"/>
    </location>
</feature>
<feature type="compositionally biased region" description="Basic and acidic residues" evidence="2">
    <location>
        <begin position="298"/>
        <end position="309"/>
    </location>
</feature>
<proteinExistence type="predicted"/>
<feature type="region of interest" description="Disordered" evidence="2">
    <location>
        <begin position="54"/>
        <end position="187"/>
    </location>
</feature>
<organism evidence="3 4">
    <name type="scientific">Kockovaella imperatae</name>
    <dbReference type="NCBI Taxonomy" id="4999"/>
    <lineage>
        <taxon>Eukaryota</taxon>
        <taxon>Fungi</taxon>
        <taxon>Dikarya</taxon>
        <taxon>Basidiomycota</taxon>
        <taxon>Agaricomycotina</taxon>
        <taxon>Tremellomycetes</taxon>
        <taxon>Tremellales</taxon>
        <taxon>Cuniculitremaceae</taxon>
        <taxon>Kockovaella</taxon>
    </lineage>
</organism>
<accession>A0A1Y1U7X9</accession>
<feature type="compositionally biased region" description="Polar residues" evidence="2">
    <location>
        <begin position="381"/>
        <end position="393"/>
    </location>
</feature>
<dbReference type="RefSeq" id="XP_021868417.1">
    <property type="nucleotide sequence ID" value="XM_022016934.1"/>
</dbReference>
<protein>
    <submittedName>
        <fullName evidence="3">Uncharacterized protein</fullName>
    </submittedName>
</protein>
<evidence type="ECO:0000256" key="1">
    <source>
        <dbReference type="SAM" id="Coils"/>
    </source>
</evidence>
<evidence type="ECO:0000313" key="4">
    <source>
        <dbReference type="Proteomes" id="UP000193218"/>
    </source>
</evidence>
<dbReference type="InParanoid" id="A0A1Y1U7X9"/>
<name>A0A1Y1U7X9_9TREE</name>
<dbReference type="AlphaFoldDB" id="A0A1Y1U7X9"/>
<feature type="compositionally biased region" description="Polar residues" evidence="2">
    <location>
        <begin position="601"/>
        <end position="612"/>
    </location>
</feature>
<evidence type="ECO:0000256" key="2">
    <source>
        <dbReference type="SAM" id="MobiDB-lite"/>
    </source>
</evidence>
<reference evidence="3 4" key="1">
    <citation type="submission" date="2017-03" db="EMBL/GenBank/DDBJ databases">
        <title>Widespread Adenine N6-methylation of Active Genes in Fungi.</title>
        <authorList>
            <consortium name="DOE Joint Genome Institute"/>
            <person name="Mondo S.J."/>
            <person name="Dannebaum R.O."/>
            <person name="Kuo R.C."/>
            <person name="Louie K.B."/>
            <person name="Bewick A.J."/>
            <person name="Labutti K."/>
            <person name="Haridas S."/>
            <person name="Kuo A."/>
            <person name="Salamov A."/>
            <person name="Ahrendt S.R."/>
            <person name="Lau R."/>
            <person name="Bowen B.P."/>
            <person name="Lipzen A."/>
            <person name="Sullivan W."/>
            <person name="Andreopoulos W.B."/>
            <person name="Clum A."/>
            <person name="Lindquist E."/>
            <person name="Daum C."/>
            <person name="Northen T.R."/>
            <person name="Ramamoorthy G."/>
            <person name="Schmitz R.J."/>
            <person name="Gryganskyi A."/>
            <person name="Culley D."/>
            <person name="Magnuson J."/>
            <person name="James T.Y."/>
            <person name="O'Malley M.A."/>
            <person name="Stajich J.E."/>
            <person name="Spatafora J.W."/>
            <person name="Visel A."/>
            <person name="Grigoriev I.V."/>
        </authorList>
    </citation>
    <scope>NUCLEOTIDE SEQUENCE [LARGE SCALE GENOMIC DNA]</scope>
    <source>
        <strain evidence="3 4">NRRL Y-17943</strain>
    </source>
</reference>
<dbReference type="GeneID" id="33558743"/>
<comment type="caution">
    <text evidence="3">The sequence shown here is derived from an EMBL/GenBank/DDBJ whole genome shotgun (WGS) entry which is preliminary data.</text>
</comment>
<feature type="compositionally biased region" description="Basic and acidic residues" evidence="2">
    <location>
        <begin position="153"/>
        <end position="162"/>
    </location>
</feature>
<feature type="compositionally biased region" description="Basic and acidic residues" evidence="2">
    <location>
        <begin position="125"/>
        <end position="143"/>
    </location>
</feature>
<dbReference type="OrthoDB" id="2574359at2759"/>
<keyword evidence="4" id="KW-1185">Reference proteome</keyword>
<evidence type="ECO:0000313" key="3">
    <source>
        <dbReference type="EMBL" id="ORX34139.1"/>
    </source>
</evidence>
<sequence length="612" mass="65857">MRKDKRYTRAELESVRRADLQSLYKTHGLKGANKTTNLLIDDLLELFDTPAFISRTTSSTGGTSSSSSTIASKPSSSIPSRLSKPSAATKNASSPRKHGHGRPAPYPRKLNTIETQIPPGKAPIRTRDAKPRRSDKSSAKEVVDNAPPVLTLESHRDQRADTAEIPTEDAPMIAGPSKSKSPSLPRSPPYDIAATLSSLQDRLHRLEMQNNHLMQSLDAKDKKLQINLTAAEQRWEARLASERAEWEQRFIKLEETLHNIAGPSSARRVVSFADHQQRDGVLGKRGLEASSSSSTKRSTADSKRPRIDPHGGPNGSSVHIPTFESAPTADSPGPHTPPPSHQGILPDMSKTPIVGPEYFANGPHPDSRLEDLPYPIFATTPRPSEPQSPTTDAPPSASRHRTALPSKGVLTPGRRRPTDAAPVSTSRAVSDAHKELSTITEESTDAVRLGRVRQSSGTPGPLLGPVLRGEGLPGSPRQLSASPSIPGDREGFSYTPFPPVPKSSSRGSRVVESKRPTTPPRQVIHSKGNSSSPAQDYMEVALQTNDPALKASHIGPDISPSAYATPSHRTMLGTETYRDTRFGDVPVMSWGTPSVDLGTGTPRTSLGRSAAP</sequence>
<dbReference type="EMBL" id="NBSH01000015">
    <property type="protein sequence ID" value="ORX34139.1"/>
    <property type="molecule type" value="Genomic_DNA"/>
</dbReference>
<keyword evidence="1" id="KW-0175">Coiled coil</keyword>
<dbReference type="STRING" id="4999.A0A1Y1U7X9"/>
<feature type="region of interest" description="Disordered" evidence="2">
    <location>
        <begin position="280"/>
        <end position="536"/>
    </location>
</feature>
<gene>
    <name evidence="3" type="ORF">BD324DRAFT_636829</name>
</gene>
<feature type="coiled-coil region" evidence="1">
    <location>
        <begin position="196"/>
        <end position="234"/>
    </location>
</feature>
<feature type="compositionally biased region" description="Low complexity" evidence="2">
    <location>
        <begin position="54"/>
        <end position="87"/>
    </location>
</feature>
<dbReference type="Proteomes" id="UP000193218">
    <property type="component" value="Unassembled WGS sequence"/>
</dbReference>